<feature type="chain" id="PRO_5044763730" description="Peptidase S33 tripeptidyl aminopeptidase-like C-terminal domain-containing protein" evidence="4">
    <location>
        <begin position="20"/>
        <end position="671"/>
    </location>
</feature>
<feature type="transmembrane region" description="Helical" evidence="3">
    <location>
        <begin position="603"/>
        <end position="627"/>
    </location>
</feature>
<dbReference type="PANTHER" id="PTHR43039">
    <property type="entry name" value="ESTERASE-RELATED"/>
    <property type="match status" value="1"/>
</dbReference>
<dbReference type="SUPFAM" id="SSF53474">
    <property type="entry name" value="alpha/beta-Hydrolases"/>
    <property type="match status" value="1"/>
</dbReference>
<evidence type="ECO:0000256" key="4">
    <source>
        <dbReference type="SAM" id="SignalP"/>
    </source>
</evidence>
<protein>
    <recommendedName>
        <fullName evidence="7">Peptidase S33 tripeptidyl aminopeptidase-like C-terminal domain-containing protein</fullName>
    </recommendedName>
</protein>
<sequence length="671" mass="72771">MQLHLSVLLVIAFAQVSTALSSASSSDLNGWYPCSEATFADEGGSGDQDAECAVYSAPLCYTGICKTPQSVDSTVDIFVKRVPAVRKANTAINVWLLQGGPGASSTAMESAMVELHGRLNGAVNVYTMDHRGTGRSTLLDCVAAQVTTSGSPWGSYIETAEVPACAKALEKKYGNLSSFSMTSAATDVATFISSYSNGAKTIVYGVSYGTALVERVIHLDPPEVTGYVLDGVATSSGTSEEFEYFSTWDSDFGDVGNTFLGLCETQKECKERFKSNNLAFTLQNLVTEFDNNAASTCAALVSDLYSDQSNEPASFILRRTLGSLLQTASTRTLIPPLVYRLNRCASKDIDVLTHFFTSFYAYLSSSSEDDAFNSTLLYYLIVFSEMWETPQPSISEMIARFTSARITNGASYGDIPQYCAFSREVSPVCDQLDVGSYDTNGIIYERDQYWNKSATIPPQASVLLLSSKLDPQTPHKYAKYLLNALDGDEKELITFDYATHATLWTTTMSASYDGSETCGMKLLVSYVANSGDLSGLDKSCVSEMPDFSLTPPRAYQYYFLSTSNIYDGVYDESLAAMVTDSSSSLGGTGGISNSTTKESSYKAAFITFLVLFVVALGLALFFAYRWYKLKREKASSRRTNDLPDDIEILTPGEVAASSPELSTSFSTQGVK</sequence>
<comment type="caution">
    <text evidence="5">The sequence shown here is derived from an EMBL/GenBank/DDBJ whole genome shotgun (WGS) entry which is preliminary data.</text>
</comment>
<evidence type="ECO:0008006" key="7">
    <source>
        <dbReference type="Google" id="ProtNLM"/>
    </source>
</evidence>
<dbReference type="EMBL" id="JBIMZQ010000054">
    <property type="protein sequence ID" value="KAL3658441.1"/>
    <property type="molecule type" value="Genomic_DNA"/>
</dbReference>
<keyword evidence="3" id="KW-1133">Transmembrane helix</keyword>
<keyword evidence="6" id="KW-1185">Reference proteome</keyword>
<keyword evidence="3" id="KW-0472">Membrane</keyword>
<feature type="compositionally biased region" description="Polar residues" evidence="2">
    <location>
        <begin position="659"/>
        <end position="671"/>
    </location>
</feature>
<keyword evidence="4" id="KW-0732">Signal</keyword>
<evidence type="ECO:0000256" key="2">
    <source>
        <dbReference type="SAM" id="MobiDB-lite"/>
    </source>
</evidence>
<evidence type="ECO:0000313" key="6">
    <source>
        <dbReference type="Proteomes" id="UP001632037"/>
    </source>
</evidence>
<dbReference type="InterPro" id="IPR029058">
    <property type="entry name" value="AB_hydrolase_fold"/>
</dbReference>
<organism evidence="5 6">
    <name type="scientific">Phytophthora oleae</name>
    <dbReference type="NCBI Taxonomy" id="2107226"/>
    <lineage>
        <taxon>Eukaryota</taxon>
        <taxon>Sar</taxon>
        <taxon>Stramenopiles</taxon>
        <taxon>Oomycota</taxon>
        <taxon>Peronosporomycetes</taxon>
        <taxon>Peronosporales</taxon>
        <taxon>Peronosporaceae</taxon>
        <taxon>Phytophthora</taxon>
    </lineage>
</organism>
<evidence type="ECO:0000256" key="3">
    <source>
        <dbReference type="SAM" id="Phobius"/>
    </source>
</evidence>
<dbReference type="AlphaFoldDB" id="A0ABD3EW60"/>
<dbReference type="Gene3D" id="3.40.50.1820">
    <property type="entry name" value="alpha/beta hydrolase"/>
    <property type="match status" value="1"/>
</dbReference>
<keyword evidence="3" id="KW-0812">Transmembrane</keyword>
<accession>A0ABD3EW60</accession>
<evidence type="ECO:0000313" key="5">
    <source>
        <dbReference type="EMBL" id="KAL3658441.1"/>
    </source>
</evidence>
<feature type="region of interest" description="Disordered" evidence="2">
    <location>
        <begin position="650"/>
        <end position="671"/>
    </location>
</feature>
<reference evidence="5 6" key="1">
    <citation type="submission" date="2024-09" db="EMBL/GenBank/DDBJ databases">
        <title>Genome sequencing and assembly of Phytophthora oleae, isolate VK10A, causative agent of rot of olive drupes.</title>
        <authorList>
            <person name="Conti Taguali S."/>
            <person name="Riolo M."/>
            <person name="La Spada F."/>
            <person name="Cacciola S.O."/>
            <person name="Dionisio G."/>
        </authorList>
    </citation>
    <scope>NUCLEOTIDE SEQUENCE [LARGE SCALE GENOMIC DNA]</scope>
    <source>
        <strain evidence="5 6">VK10A</strain>
    </source>
</reference>
<evidence type="ECO:0000256" key="1">
    <source>
        <dbReference type="ARBA" id="ARBA00008645"/>
    </source>
</evidence>
<comment type="similarity">
    <text evidence="1">Belongs to the AB hydrolase superfamily.</text>
</comment>
<name>A0ABD3EW60_9STRA</name>
<gene>
    <name evidence="5" type="ORF">V7S43_016574</name>
</gene>
<feature type="signal peptide" evidence="4">
    <location>
        <begin position="1"/>
        <end position="19"/>
    </location>
</feature>
<dbReference type="Proteomes" id="UP001632037">
    <property type="component" value="Unassembled WGS sequence"/>
</dbReference>
<proteinExistence type="inferred from homology"/>